<sequence>MVALKSTLLALLARSSEALAITTEVVCTTRLGTVSIPANKIPPANTTVINQVTVIKRIVREVNVIVVSRPRTTTRTETAKATTTTIAPPDVKTVTKTVTGKKSTTVTTTISTSVSSTITTKYTTSIVSAPGGFTQLLGAPHYIAKTAAKELPAAPINPKADSKYVQRVDCTKRVLSTIIKAINTTVHGPHKTLPAQTKVKVITSTTTIVETKFPGKVTKYSTTTTSPTTTVWSTITSGSVTTELVTVETIILAVVPYYEACGFKALLSMSNGGNGVILTLNGNVVYLPNTYIDANSLGGYNCCVECIKSSGCLLSQADGSMTCYNYIASSPSNVCPAGQKSWASYCNYPNTPADSVFANGPCGCMANLGLQ</sequence>
<dbReference type="EMBL" id="DS231708">
    <property type="protein sequence ID" value="KNB10615.1"/>
    <property type="molecule type" value="Genomic_DNA"/>
</dbReference>
<proteinExistence type="predicted"/>
<protein>
    <recommendedName>
        <fullName evidence="4">Apple domain-containing protein</fullName>
    </recommendedName>
</protein>
<organism evidence="2 3">
    <name type="scientific">Fusarium oxysporum f. sp. lycopersici (strain 4287 / CBS 123668 / FGSC 9935 / NRRL 34936)</name>
    <name type="common">Fusarium vascular wilt of tomato</name>
    <dbReference type="NCBI Taxonomy" id="426428"/>
    <lineage>
        <taxon>Eukaryota</taxon>
        <taxon>Fungi</taxon>
        <taxon>Dikarya</taxon>
        <taxon>Ascomycota</taxon>
        <taxon>Pezizomycotina</taxon>
        <taxon>Sordariomycetes</taxon>
        <taxon>Hypocreomycetidae</taxon>
        <taxon>Hypocreales</taxon>
        <taxon>Nectriaceae</taxon>
        <taxon>Fusarium</taxon>
        <taxon>Fusarium oxysporum species complex</taxon>
    </lineage>
</organism>
<keyword evidence="1" id="KW-0732">Signal</keyword>
<dbReference type="AlphaFoldDB" id="A0A0J9VIG6"/>
<evidence type="ECO:0000313" key="3">
    <source>
        <dbReference type="Proteomes" id="UP000009097"/>
    </source>
</evidence>
<evidence type="ECO:0008006" key="4">
    <source>
        <dbReference type="Google" id="ProtNLM"/>
    </source>
</evidence>
<reference evidence="2" key="1">
    <citation type="submission" date="2007-04" db="EMBL/GenBank/DDBJ databases">
        <authorList>
            <consortium name="The Broad Institute Genome Sequencing Platform"/>
            <person name="Birren B."/>
            <person name="Lander E."/>
            <person name="Galagan J."/>
            <person name="Nusbaum C."/>
            <person name="Devon K."/>
            <person name="Ma L.-J."/>
            <person name="Jaffe D."/>
            <person name="Butler J."/>
            <person name="Alvarez P."/>
            <person name="Gnerre S."/>
            <person name="Grabherr M."/>
            <person name="Kleber M."/>
            <person name="Mauceli E."/>
            <person name="Brockman W."/>
            <person name="MacCallum I.A."/>
            <person name="Young S."/>
            <person name="LaButti K."/>
            <person name="DeCaprio D."/>
            <person name="Crawford M."/>
            <person name="Koehrsen M."/>
            <person name="Engels R."/>
            <person name="Montgomery P."/>
            <person name="Pearson M."/>
            <person name="Howarth C."/>
            <person name="Larson L."/>
            <person name="White J."/>
            <person name="O'Leary S."/>
            <person name="Kodira C."/>
            <person name="Zeng Q."/>
            <person name="Yandava C."/>
            <person name="Alvarado L."/>
            <person name="Kistler C."/>
            <person name="Shim W.-B."/>
            <person name="Kang S."/>
            <person name="Woloshuk C."/>
        </authorList>
    </citation>
    <scope>NUCLEOTIDE SEQUENCE</scope>
    <source>
        <strain evidence="2">4287</strain>
    </source>
</reference>
<dbReference type="KEGG" id="fox:FOXG_10767"/>
<dbReference type="VEuPathDB" id="FungiDB:FOXG_10767"/>
<name>A0A0J9VIG6_FUSO4</name>
<dbReference type="RefSeq" id="XP_018248660.1">
    <property type="nucleotide sequence ID" value="XM_018390248.1"/>
</dbReference>
<gene>
    <name evidence="2" type="ORF">FOXG_10767</name>
</gene>
<evidence type="ECO:0000313" key="2">
    <source>
        <dbReference type="EMBL" id="KNB10615.1"/>
    </source>
</evidence>
<dbReference type="Proteomes" id="UP000009097">
    <property type="component" value="Unassembled WGS sequence"/>
</dbReference>
<accession>A0A0J9VIG6</accession>
<dbReference type="OrthoDB" id="5428787at2759"/>
<feature type="signal peptide" evidence="1">
    <location>
        <begin position="1"/>
        <end position="18"/>
    </location>
</feature>
<feature type="chain" id="PRO_5005324616" description="Apple domain-containing protein" evidence="1">
    <location>
        <begin position="19"/>
        <end position="371"/>
    </location>
</feature>
<evidence type="ECO:0000256" key="1">
    <source>
        <dbReference type="SAM" id="SignalP"/>
    </source>
</evidence>
<reference evidence="2" key="2">
    <citation type="journal article" date="2010" name="Nature">
        <title>Comparative genomics reveals mobile pathogenicity chromosomes in Fusarium.</title>
        <authorList>
            <person name="Ma L.J."/>
            <person name="van der Does H.C."/>
            <person name="Borkovich K.A."/>
            <person name="Coleman J.J."/>
            <person name="Daboussi M.J."/>
            <person name="Di Pietro A."/>
            <person name="Dufresne M."/>
            <person name="Freitag M."/>
            <person name="Grabherr M."/>
            <person name="Henrissat B."/>
            <person name="Houterman P.M."/>
            <person name="Kang S."/>
            <person name="Shim W.B."/>
            <person name="Woloshuk C."/>
            <person name="Xie X."/>
            <person name="Xu J.R."/>
            <person name="Antoniw J."/>
            <person name="Baker S.E."/>
            <person name="Bluhm B.H."/>
            <person name="Breakspear A."/>
            <person name="Brown D.W."/>
            <person name="Butchko R.A."/>
            <person name="Chapman S."/>
            <person name="Coulson R."/>
            <person name="Coutinho P.M."/>
            <person name="Danchin E.G."/>
            <person name="Diener A."/>
            <person name="Gale L.R."/>
            <person name="Gardiner D.M."/>
            <person name="Goff S."/>
            <person name="Hammond-Kosack K.E."/>
            <person name="Hilburn K."/>
            <person name="Hua-Van A."/>
            <person name="Jonkers W."/>
            <person name="Kazan K."/>
            <person name="Kodira C.D."/>
            <person name="Koehrsen M."/>
            <person name="Kumar L."/>
            <person name="Lee Y.H."/>
            <person name="Li L."/>
            <person name="Manners J.M."/>
            <person name="Miranda-Saavedra D."/>
            <person name="Mukherjee M."/>
            <person name="Park G."/>
            <person name="Park J."/>
            <person name="Park S.Y."/>
            <person name="Proctor R.H."/>
            <person name="Regev A."/>
            <person name="Ruiz-Roldan M.C."/>
            <person name="Sain D."/>
            <person name="Sakthikumar S."/>
            <person name="Sykes S."/>
            <person name="Schwartz D.C."/>
            <person name="Turgeon B.G."/>
            <person name="Wapinski I."/>
            <person name="Yoder O."/>
            <person name="Young S."/>
            <person name="Zeng Q."/>
            <person name="Zhou S."/>
            <person name="Galagan J."/>
            <person name="Cuomo C.A."/>
            <person name="Kistler H.C."/>
            <person name="Rep M."/>
        </authorList>
    </citation>
    <scope>NUCLEOTIDE SEQUENCE [LARGE SCALE GENOMIC DNA]</scope>
    <source>
        <strain evidence="2">4287</strain>
    </source>
</reference>
<dbReference type="GeneID" id="28952221"/>